<organism evidence="1 2">
    <name type="scientific">Cladophialophora carrionii</name>
    <dbReference type="NCBI Taxonomy" id="86049"/>
    <lineage>
        <taxon>Eukaryota</taxon>
        <taxon>Fungi</taxon>
        <taxon>Dikarya</taxon>
        <taxon>Ascomycota</taxon>
        <taxon>Pezizomycotina</taxon>
        <taxon>Eurotiomycetes</taxon>
        <taxon>Chaetothyriomycetidae</taxon>
        <taxon>Chaetothyriales</taxon>
        <taxon>Herpotrichiellaceae</taxon>
        <taxon>Cladophialophora</taxon>
    </lineage>
</organism>
<sequence length="99" mass="11068">MFALLIQPPVSAHLAVGVSDKFIGGRELRMLAWLLHIISSMLRDSLVQIHPNLKRQYILVMSRLQSLPPSNNVRLLLNLTDDVNGSRTELDALSSPLLQ</sequence>
<dbReference type="VEuPathDB" id="FungiDB:CLCR_10988"/>
<name>A0A1C1CZF3_9EURO</name>
<evidence type="ECO:0000313" key="2">
    <source>
        <dbReference type="Proteomes" id="UP000094526"/>
    </source>
</evidence>
<dbReference type="EMBL" id="LGRB01000008">
    <property type="protein sequence ID" value="OCT53838.1"/>
    <property type="molecule type" value="Genomic_DNA"/>
</dbReference>
<proteinExistence type="predicted"/>
<keyword evidence="2" id="KW-1185">Reference proteome</keyword>
<reference evidence="2" key="1">
    <citation type="submission" date="2015-07" db="EMBL/GenBank/DDBJ databases">
        <authorList>
            <person name="Teixeira M.M."/>
            <person name="Souza R.C."/>
            <person name="Almeida L.G."/>
            <person name="Vicente V.A."/>
            <person name="de Hoog S."/>
            <person name="Bocca A.L."/>
            <person name="de Almeida S.R."/>
            <person name="Vasconcelos A.T."/>
            <person name="Felipe M.S."/>
        </authorList>
    </citation>
    <scope>NUCLEOTIDE SEQUENCE [LARGE SCALE GENOMIC DNA]</scope>
    <source>
        <strain evidence="2">KSF</strain>
    </source>
</reference>
<dbReference type="AlphaFoldDB" id="A0A1C1CZF3"/>
<comment type="caution">
    <text evidence="1">The sequence shown here is derived from an EMBL/GenBank/DDBJ whole genome shotgun (WGS) entry which is preliminary data.</text>
</comment>
<evidence type="ECO:0000313" key="1">
    <source>
        <dbReference type="EMBL" id="OCT53838.1"/>
    </source>
</evidence>
<accession>A0A1C1CZF3</accession>
<protein>
    <submittedName>
        <fullName evidence="1">Uncharacterized protein</fullName>
    </submittedName>
</protein>
<gene>
    <name evidence="1" type="ORF">CLCR_10988</name>
</gene>
<dbReference type="Proteomes" id="UP000094526">
    <property type="component" value="Unassembled WGS sequence"/>
</dbReference>